<gene>
    <name evidence="1" type="ORF">SAMN05421769_0096</name>
</gene>
<proteinExistence type="predicted"/>
<evidence type="ECO:0000313" key="1">
    <source>
        <dbReference type="EMBL" id="SIN80167.1"/>
    </source>
</evidence>
<protein>
    <recommendedName>
        <fullName evidence="3">Adhesin domain-containing protein</fullName>
    </recommendedName>
</protein>
<accession>A0A1N6EB73</accession>
<evidence type="ECO:0000313" key="2">
    <source>
        <dbReference type="Proteomes" id="UP000184782"/>
    </source>
</evidence>
<dbReference type="AlphaFoldDB" id="A0A1N6EB73"/>
<dbReference type="EMBL" id="FSRQ01000001">
    <property type="protein sequence ID" value="SIN80167.1"/>
    <property type="molecule type" value="Genomic_DNA"/>
</dbReference>
<dbReference type="OrthoDB" id="1115882at2"/>
<dbReference type="STRING" id="59733.SAMN05421769_0096"/>
<dbReference type="RefSeq" id="WP_074228052.1">
    <property type="nucleotide sequence ID" value="NZ_FSRQ01000001.1"/>
</dbReference>
<dbReference type="Proteomes" id="UP000184782">
    <property type="component" value="Unassembled WGS sequence"/>
</dbReference>
<organism evidence="1 2">
    <name type="scientific">Chryseobacterium scophthalmum</name>
    <dbReference type="NCBI Taxonomy" id="59733"/>
    <lineage>
        <taxon>Bacteria</taxon>
        <taxon>Pseudomonadati</taxon>
        <taxon>Bacteroidota</taxon>
        <taxon>Flavobacteriia</taxon>
        <taxon>Flavobacteriales</taxon>
        <taxon>Weeksellaceae</taxon>
        <taxon>Chryseobacterium group</taxon>
        <taxon>Chryseobacterium</taxon>
    </lineage>
</organism>
<reference evidence="2" key="1">
    <citation type="submission" date="2016-12" db="EMBL/GenBank/DDBJ databases">
        <authorList>
            <person name="Varghese N."/>
            <person name="Submissions S."/>
        </authorList>
    </citation>
    <scope>NUCLEOTIDE SEQUENCE [LARGE SCALE GENOMIC DNA]</scope>
    <source>
        <strain evidence="2">DSM 16779</strain>
    </source>
</reference>
<name>A0A1N6EB73_9FLAO</name>
<keyword evidence="2" id="KW-1185">Reference proteome</keyword>
<sequence length="240" mass="27082">MRTVLTLAVSLVFGLTAAQKTINKSFSTDKNQKISLKFDYPELIKISTWDKPEVQILGTVNINENESNEAFQIKESKEGNSLVIEGKIAEMKNIPHRIKVEKDNKKLIFKTREEYQKYCKENNVTFNSMNNGVDVDIKLEIKVPKSLMTQIESQYGLVEVKDFGGTINVNAIYGGIDATVLDKNVGKLSAETHFGQIYSNLDTKFTGKDSNDFRTLVTATFGNGPQYNLESKYGNIYLRK</sequence>
<evidence type="ECO:0008006" key="3">
    <source>
        <dbReference type="Google" id="ProtNLM"/>
    </source>
</evidence>